<gene>
    <name evidence="1" type="ORF">EIP91_006017</name>
</gene>
<name>A0A4R0R6C4_9APHY</name>
<protein>
    <submittedName>
        <fullName evidence="1">Uncharacterized protein</fullName>
    </submittedName>
</protein>
<evidence type="ECO:0000313" key="2">
    <source>
        <dbReference type="Proteomes" id="UP000292702"/>
    </source>
</evidence>
<keyword evidence="2" id="KW-1185">Reference proteome</keyword>
<proteinExistence type="predicted"/>
<dbReference type="Proteomes" id="UP000292702">
    <property type="component" value="Unassembled WGS sequence"/>
</dbReference>
<evidence type="ECO:0000313" key="1">
    <source>
        <dbReference type="EMBL" id="TCD63090.1"/>
    </source>
</evidence>
<sequence>MSATTSQILELARYMLRWRPRDAQVRGSGTSGTFRLLSPNHVNATQQKITSVKSTAGPLASLAHRSGRLATGLQTGPLPTSSISNILVSTSPLCQTVSTGEVILKMPSMTTLVKIVLSFGRVGYSGQAAREGSG</sequence>
<dbReference type="AlphaFoldDB" id="A0A4R0R6C4"/>
<organism evidence="1 2">
    <name type="scientific">Steccherinum ochraceum</name>
    <dbReference type="NCBI Taxonomy" id="92696"/>
    <lineage>
        <taxon>Eukaryota</taxon>
        <taxon>Fungi</taxon>
        <taxon>Dikarya</taxon>
        <taxon>Basidiomycota</taxon>
        <taxon>Agaricomycotina</taxon>
        <taxon>Agaricomycetes</taxon>
        <taxon>Polyporales</taxon>
        <taxon>Steccherinaceae</taxon>
        <taxon>Steccherinum</taxon>
    </lineage>
</organism>
<dbReference type="EMBL" id="RWJN01000323">
    <property type="protein sequence ID" value="TCD63090.1"/>
    <property type="molecule type" value="Genomic_DNA"/>
</dbReference>
<comment type="caution">
    <text evidence="1">The sequence shown here is derived from an EMBL/GenBank/DDBJ whole genome shotgun (WGS) entry which is preliminary data.</text>
</comment>
<reference evidence="1 2" key="1">
    <citation type="submission" date="2018-11" db="EMBL/GenBank/DDBJ databases">
        <title>Genome assembly of Steccherinum ochraceum LE-BIN_3174, the white-rot fungus of the Steccherinaceae family (The Residual Polyporoid clade, Polyporales, Basidiomycota).</title>
        <authorList>
            <person name="Fedorova T.V."/>
            <person name="Glazunova O.A."/>
            <person name="Landesman E.O."/>
            <person name="Moiseenko K.V."/>
            <person name="Psurtseva N.V."/>
            <person name="Savinova O.S."/>
            <person name="Shakhova N.V."/>
            <person name="Tyazhelova T.V."/>
            <person name="Vasina D.V."/>
        </authorList>
    </citation>
    <scope>NUCLEOTIDE SEQUENCE [LARGE SCALE GENOMIC DNA]</scope>
    <source>
        <strain evidence="1 2">LE-BIN_3174</strain>
    </source>
</reference>
<accession>A0A4R0R6C4</accession>